<evidence type="ECO:0000259" key="3">
    <source>
        <dbReference type="Pfam" id="PF13193"/>
    </source>
</evidence>
<dbReference type="InterPro" id="IPR020845">
    <property type="entry name" value="AMP-binding_CS"/>
</dbReference>
<dbReference type="PROSITE" id="PS00455">
    <property type="entry name" value="AMP_BINDING"/>
    <property type="match status" value="1"/>
</dbReference>
<keyword evidence="4" id="KW-0436">Ligase</keyword>
<dbReference type="PANTHER" id="PTHR43201">
    <property type="entry name" value="ACYL-COA SYNTHETASE"/>
    <property type="match status" value="1"/>
</dbReference>
<comment type="similarity">
    <text evidence="1">Belongs to the ATP-dependent AMP-binding enzyme family.</text>
</comment>
<evidence type="ECO:0000256" key="1">
    <source>
        <dbReference type="ARBA" id="ARBA00006432"/>
    </source>
</evidence>
<dbReference type="CDD" id="cd04433">
    <property type="entry name" value="AFD_class_I"/>
    <property type="match status" value="1"/>
</dbReference>
<dbReference type="PANTHER" id="PTHR43201:SF8">
    <property type="entry name" value="ACYL-COA SYNTHETASE FAMILY MEMBER 3"/>
    <property type="match status" value="1"/>
</dbReference>
<sequence length="477" mass="50632">MSTIDSPLAAGRHDLPAHGTGWVDDVLLAGPGSETCLVLGAPITRAQLRAEVTSRQARLTDAGLRPGGAIALRLPSSLAYVANLLAAWRIGAQVTLLDHRLSRGEVERALERVGAQFLVQPAAAVVAPLRGFVTVDETVVALPAGRPAPTSHALIQLSSGSTGPSKVIGRTVDDLVAEIERYTRIDGVPRPGERLVLLASMAHVLGLVGGLLYALHAHVRLTLPERMTVGGVLGAITAESTPTTVIGVPVHLEMLMAGRPDGPLSQFVRMTTAGELVRPGVRERFATCYDTVLANMYGMTEVGVIATDLFGAHRPGVRPAPGIDVRVVDGELQVRRPVTPYVGLVDESRWSDGWLRTRDAASLDPVTGLVTIRGRLDSQVSIGGLKVDLTEVEQAILDLPGVTEVVVTFDGGAIEAYTAVEKPWTGPELDAALEDVLAPYKRPLRWQLLERLPRTSSGKVVRDVAVLRRASAGPTPS</sequence>
<keyword evidence="5" id="KW-1185">Reference proteome</keyword>
<dbReference type="Gene3D" id="3.30.300.30">
    <property type="match status" value="1"/>
</dbReference>
<proteinExistence type="inferred from homology"/>
<dbReference type="InterPro" id="IPR042099">
    <property type="entry name" value="ANL_N_sf"/>
</dbReference>
<dbReference type="Pfam" id="PF00501">
    <property type="entry name" value="AMP-binding"/>
    <property type="match status" value="1"/>
</dbReference>
<dbReference type="Proteomes" id="UP000614915">
    <property type="component" value="Unassembled WGS sequence"/>
</dbReference>
<evidence type="ECO:0000259" key="2">
    <source>
        <dbReference type="Pfam" id="PF00501"/>
    </source>
</evidence>
<feature type="domain" description="AMP-binding enzyme C-terminal" evidence="3">
    <location>
        <begin position="391"/>
        <end position="459"/>
    </location>
</feature>
<dbReference type="GO" id="GO:0016874">
    <property type="term" value="F:ligase activity"/>
    <property type="evidence" value="ECO:0007669"/>
    <property type="project" value="UniProtKB-KW"/>
</dbReference>
<dbReference type="Gene3D" id="3.40.50.12780">
    <property type="entry name" value="N-terminal domain of ligase-like"/>
    <property type="match status" value="1"/>
</dbReference>
<gene>
    <name evidence="4" type="ORF">IW248_000948</name>
</gene>
<comment type="caution">
    <text evidence="4">The sequence shown here is derived from an EMBL/GenBank/DDBJ whole genome shotgun (WGS) entry which is preliminary data.</text>
</comment>
<organism evidence="4 5">
    <name type="scientific">Micromonospora ureilytica</name>
    <dbReference type="NCBI Taxonomy" id="709868"/>
    <lineage>
        <taxon>Bacteria</taxon>
        <taxon>Bacillati</taxon>
        <taxon>Actinomycetota</taxon>
        <taxon>Actinomycetes</taxon>
        <taxon>Micromonosporales</taxon>
        <taxon>Micromonosporaceae</taxon>
        <taxon>Micromonospora</taxon>
    </lineage>
</organism>
<accession>A0ABS0JDR2</accession>
<protein>
    <submittedName>
        <fullName evidence="4">Acyl-coenzyme A synthetase/AMP-(Fatty) acid ligase</fullName>
    </submittedName>
</protein>
<dbReference type="SUPFAM" id="SSF56801">
    <property type="entry name" value="Acetyl-CoA synthetase-like"/>
    <property type="match status" value="1"/>
</dbReference>
<feature type="domain" description="AMP-dependent synthetase/ligase" evidence="2">
    <location>
        <begin position="40"/>
        <end position="333"/>
    </location>
</feature>
<reference evidence="4 5" key="1">
    <citation type="submission" date="2020-11" db="EMBL/GenBank/DDBJ databases">
        <title>Sequencing the genomes of 1000 actinobacteria strains.</title>
        <authorList>
            <person name="Klenk H.-P."/>
        </authorList>
    </citation>
    <scope>NUCLEOTIDE SEQUENCE [LARGE SCALE GENOMIC DNA]</scope>
    <source>
        <strain evidence="4 5">DSM 101692</strain>
    </source>
</reference>
<name>A0ABS0JDR2_9ACTN</name>
<dbReference type="InterPro" id="IPR000873">
    <property type="entry name" value="AMP-dep_synth/lig_dom"/>
</dbReference>
<evidence type="ECO:0000313" key="5">
    <source>
        <dbReference type="Proteomes" id="UP000614915"/>
    </source>
</evidence>
<dbReference type="InterPro" id="IPR025110">
    <property type="entry name" value="AMP-bd_C"/>
</dbReference>
<dbReference type="EMBL" id="JADOTX010000001">
    <property type="protein sequence ID" value="MBG6064661.1"/>
    <property type="molecule type" value="Genomic_DNA"/>
</dbReference>
<dbReference type="InterPro" id="IPR045851">
    <property type="entry name" value="AMP-bd_C_sf"/>
</dbReference>
<dbReference type="Pfam" id="PF13193">
    <property type="entry name" value="AMP-binding_C"/>
    <property type="match status" value="1"/>
</dbReference>
<evidence type="ECO:0000313" key="4">
    <source>
        <dbReference type="EMBL" id="MBG6064661.1"/>
    </source>
</evidence>